<sequence>MAHDKKPHLYKNSEGYNDPTVGEAMSNIEAEERRVLERISALIPIMKKTAELVGFEVVGRIILVDKETGKKYK</sequence>
<reference evidence="2" key="1">
    <citation type="journal article" date="2021" name="Proc. Natl. Acad. Sci. U.S.A.">
        <title>A Catalog of Tens of Thousands of Viruses from Human Metagenomes Reveals Hidden Associations with Chronic Diseases.</title>
        <authorList>
            <person name="Tisza M.J."/>
            <person name="Buck C.B."/>
        </authorList>
    </citation>
    <scope>NUCLEOTIDE SEQUENCE</scope>
    <source>
        <strain evidence="2">CtjfQ5</strain>
    </source>
</reference>
<name>A0A8S5L8N3_9CAUD</name>
<proteinExistence type="predicted"/>
<evidence type="ECO:0000313" key="2">
    <source>
        <dbReference type="EMBL" id="DAD66241.1"/>
    </source>
</evidence>
<evidence type="ECO:0000256" key="1">
    <source>
        <dbReference type="SAM" id="MobiDB-lite"/>
    </source>
</evidence>
<protein>
    <submittedName>
        <fullName evidence="2">Uncharacterized protein</fullName>
    </submittedName>
</protein>
<feature type="region of interest" description="Disordered" evidence="1">
    <location>
        <begin position="1"/>
        <end position="22"/>
    </location>
</feature>
<accession>A0A8S5L8N3</accession>
<organism evidence="2">
    <name type="scientific">Siphoviridae sp. ctjfQ5</name>
    <dbReference type="NCBI Taxonomy" id="2823594"/>
    <lineage>
        <taxon>Viruses</taxon>
        <taxon>Duplodnaviria</taxon>
        <taxon>Heunggongvirae</taxon>
        <taxon>Uroviricota</taxon>
        <taxon>Caudoviricetes</taxon>
    </lineage>
</organism>
<dbReference type="EMBL" id="BK014655">
    <property type="protein sequence ID" value="DAD66241.1"/>
    <property type="molecule type" value="Genomic_DNA"/>
</dbReference>